<protein>
    <submittedName>
        <fullName evidence="1">Uncharacterized protein</fullName>
    </submittedName>
</protein>
<sequence>MALRRRIPRYYPTMSSGCRRKSRIAKTVKICRCNTSQRHCRRRLQPMFMFYGCRRRRAGGLPGRLLHPSRDRISFIVGHSICLFGPAANVRSDTAA</sequence>
<organism evidence="1 2">
    <name type="scientific">Eumeta variegata</name>
    <name type="common">Bagworm moth</name>
    <name type="synonym">Eumeta japonica</name>
    <dbReference type="NCBI Taxonomy" id="151549"/>
    <lineage>
        <taxon>Eukaryota</taxon>
        <taxon>Metazoa</taxon>
        <taxon>Ecdysozoa</taxon>
        <taxon>Arthropoda</taxon>
        <taxon>Hexapoda</taxon>
        <taxon>Insecta</taxon>
        <taxon>Pterygota</taxon>
        <taxon>Neoptera</taxon>
        <taxon>Endopterygota</taxon>
        <taxon>Lepidoptera</taxon>
        <taxon>Glossata</taxon>
        <taxon>Ditrysia</taxon>
        <taxon>Tineoidea</taxon>
        <taxon>Psychidae</taxon>
        <taxon>Oiketicinae</taxon>
        <taxon>Eumeta</taxon>
    </lineage>
</organism>
<dbReference type="AlphaFoldDB" id="A0A4C1V6F6"/>
<gene>
    <name evidence="1" type="ORF">EVAR_32102_1</name>
</gene>
<keyword evidence="2" id="KW-1185">Reference proteome</keyword>
<dbReference type="EMBL" id="BGZK01000276">
    <property type="protein sequence ID" value="GBP33604.1"/>
    <property type="molecule type" value="Genomic_DNA"/>
</dbReference>
<evidence type="ECO:0000313" key="1">
    <source>
        <dbReference type="EMBL" id="GBP33604.1"/>
    </source>
</evidence>
<evidence type="ECO:0000313" key="2">
    <source>
        <dbReference type="Proteomes" id="UP000299102"/>
    </source>
</evidence>
<comment type="caution">
    <text evidence="1">The sequence shown here is derived from an EMBL/GenBank/DDBJ whole genome shotgun (WGS) entry which is preliminary data.</text>
</comment>
<proteinExistence type="predicted"/>
<name>A0A4C1V6F6_EUMVA</name>
<dbReference type="Proteomes" id="UP000299102">
    <property type="component" value="Unassembled WGS sequence"/>
</dbReference>
<accession>A0A4C1V6F6</accession>
<reference evidence="1 2" key="1">
    <citation type="journal article" date="2019" name="Commun. Biol.">
        <title>The bagworm genome reveals a unique fibroin gene that provides high tensile strength.</title>
        <authorList>
            <person name="Kono N."/>
            <person name="Nakamura H."/>
            <person name="Ohtoshi R."/>
            <person name="Tomita M."/>
            <person name="Numata K."/>
            <person name="Arakawa K."/>
        </authorList>
    </citation>
    <scope>NUCLEOTIDE SEQUENCE [LARGE SCALE GENOMIC DNA]</scope>
</reference>